<sequence>VIYVHRNTCRSTAAETQMEVEHTNTQTHRNRQPSMVLPTGVGINKLSKCFAEFTPRRFYRNLRSETTRIAAPRRIPQLLTQGQPTLSAKEAAECVTRRVMNYTQAIDA</sequence>
<keyword evidence="1" id="KW-0808">Transferase</keyword>
<reference evidence="1" key="2">
    <citation type="submission" date="2014-07" db="EMBL/GenBank/DDBJ databases">
        <authorList>
            <person name="Hull J."/>
        </authorList>
    </citation>
    <scope>NUCLEOTIDE SEQUENCE</scope>
</reference>
<proteinExistence type="predicted"/>
<organism evidence="1">
    <name type="scientific">Lygus hesperus</name>
    <name type="common">Western plant bug</name>
    <dbReference type="NCBI Taxonomy" id="30085"/>
    <lineage>
        <taxon>Eukaryota</taxon>
        <taxon>Metazoa</taxon>
        <taxon>Ecdysozoa</taxon>
        <taxon>Arthropoda</taxon>
        <taxon>Hexapoda</taxon>
        <taxon>Insecta</taxon>
        <taxon>Pterygota</taxon>
        <taxon>Neoptera</taxon>
        <taxon>Paraneoptera</taxon>
        <taxon>Hemiptera</taxon>
        <taxon>Heteroptera</taxon>
        <taxon>Panheteroptera</taxon>
        <taxon>Cimicomorpha</taxon>
        <taxon>Miridae</taxon>
        <taxon>Mirini</taxon>
        <taxon>Lygus</taxon>
    </lineage>
</organism>
<dbReference type="GO" id="GO:0016779">
    <property type="term" value="F:nucleotidyltransferase activity"/>
    <property type="evidence" value="ECO:0007669"/>
    <property type="project" value="UniProtKB-KW"/>
</dbReference>
<dbReference type="EMBL" id="GBHO01009346">
    <property type="protein sequence ID" value="JAG34258.1"/>
    <property type="molecule type" value="Transcribed_RNA"/>
</dbReference>
<feature type="non-terminal residue" evidence="1">
    <location>
        <position position="1"/>
    </location>
</feature>
<name>A0A0A9YT44_LYGHE</name>
<dbReference type="AlphaFoldDB" id="A0A0A9YT44"/>
<accession>A0A0A9YT44</accession>
<gene>
    <name evidence="1" type="primary">uppA_0</name>
    <name evidence="1" type="ORF">CM83_21945</name>
</gene>
<evidence type="ECO:0000313" key="1">
    <source>
        <dbReference type="EMBL" id="JAG34258.1"/>
    </source>
</evidence>
<protein>
    <submittedName>
        <fullName evidence="1">UTP--glucose-1-phosphate uridylyltransferase 1</fullName>
    </submittedName>
</protein>
<keyword evidence="1" id="KW-0548">Nucleotidyltransferase</keyword>
<reference evidence="1" key="1">
    <citation type="journal article" date="2014" name="PLoS ONE">
        <title>Transcriptome-Based Identification of ABC Transporters in the Western Tarnished Plant Bug Lygus hesperus.</title>
        <authorList>
            <person name="Hull J.J."/>
            <person name="Chaney K."/>
            <person name="Geib S.M."/>
            <person name="Fabrick J.A."/>
            <person name="Brent C.S."/>
            <person name="Walsh D."/>
            <person name="Lavine L.C."/>
        </authorList>
    </citation>
    <scope>NUCLEOTIDE SEQUENCE</scope>
</reference>